<dbReference type="GO" id="GO:0003824">
    <property type="term" value="F:catalytic activity"/>
    <property type="evidence" value="ECO:0007669"/>
    <property type="project" value="InterPro"/>
</dbReference>
<dbReference type="CDD" id="cd21109">
    <property type="entry name" value="SPASM"/>
    <property type="match status" value="1"/>
</dbReference>
<reference evidence="8" key="1">
    <citation type="submission" date="2019-11" db="EMBL/GenBank/DDBJ databases">
        <authorList>
            <person name="Kojima H."/>
        </authorList>
    </citation>
    <scope>NUCLEOTIDE SEQUENCE</scope>
    <source>
        <strain evidence="8">H1576</strain>
    </source>
</reference>
<dbReference type="KEGG" id="saqt:GJV85_00915"/>
<dbReference type="EMBL" id="CP046072">
    <property type="protein sequence ID" value="QSZ40738.1"/>
    <property type="molecule type" value="Genomic_DNA"/>
</dbReference>
<reference evidence="8" key="2">
    <citation type="submission" date="2021-04" db="EMBL/GenBank/DDBJ databases">
        <title>Isolation and characterization of a novel species of the genus Sulfurimonas.</title>
        <authorList>
            <person name="Fukui M."/>
        </authorList>
    </citation>
    <scope>NUCLEOTIDE SEQUENCE</scope>
    <source>
        <strain evidence="8">H1576</strain>
    </source>
</reference>
<evidence type="ECO:0000256" key="6">
    <source>
        <dbReference type="ARBA" id="ARBA00023014"/>
    </source>
</evidence>
<dbReference type="RefSeq" id="WP_207562017.1">
    <property type="nucleotide sequence ID" value="NZ_CP046072.1"/>
</dbReference>
<keyword evidence="2" id="KW-0004">4Fe-4S</keyword>
<dbReference type="InterPro" id="IPR058240">
    <property type="entry name" value="rSAM_sf"/>
</dbReference>
<feature type="domain" description="Radical SAM core" evidence="7">
    <location>
        <begin position="1"/>
        <end position="221"/>
    </location>
</feature>
<dbReference type="Pfam" id="PF04055">
    <property type="entry name" value="Radical_SAM"/>
    <property type="match status" value="1"/>
</dbReference>
<dbReference type="PANTHER" id="PTHR11228:SF7">
    <property type="entry name" value="PQQA PEPTIDE CYCLASE"/>
    <property type="match status" value="1"/>
</dbReference>
<evidence type="ECO:0000259" key="7">
    <source>
        <dbReference type="PROSITE" id="PS51918"/>
    </source>
</evidence>
<dbReference type="Gene3D" id="3.20.20.70">
    <property type="entry name" value="Aldolase class I"/>
    <property type="match status" value="1"/>
</dbReference>
<dbReference type="InterPro" id="IPR007197">
    <property type="entry name" value="rSAM"/>
</dbReference>
<evidence type="ECO:0000313" key="9">
    <source>
        <dbReference type="Proteomes" id="UP000671852"/>
    </source>
</evidence>
<dbReference type="SFLD" id="SFLDG01387">
    <property type="entry name" value="BtrN-like_SPASM_domain_contain"/>
    <property type="match status" value="1"/>
</dbReference>
<dbReference type="GO" id="GO:0046872">
    <property type="term" value="F:metal ion binding"/>
    <property type="evidence" value="ECO:0007669"/>
    <property type="project" value="UniProtKB-KW"/>
</dbReference>
<keyword evidence="9" id="KW-1185">Reference proteome</keyword>
<evidence type="ECO:0000313" key="8">
    <source>
        <dbReference type="EMBL" id="QSZ40738.1"/>
    </source>
</evidence>
<organism evidence="8 9">
    <name type="scientific">Sulfurimonas aquatica</name>
    <dbReference type="NCBI Taxonomy" id="2672570"/>
    <lineage>
        <taxon>Bacteria</taxon>
        <taxon>Pseudomonadati</taxon>
        <taxon>Campylobacterota</taxon>
        <taxon>Epsilonproteobacteria</taxon>
        <taxon>Campylobacterales</taxon>
        <taxon>Sulfurimonadaceae</taxon>
        <taxon>Sulfurimonas</taxon>
    </lineage>
</organism>
<dbReference type="PROSITE" id="PS51918">
    <property type="entry name" value="RADICAL_SAM"/>
    <property type="match status" value="1"/>
</dbReference>
<sequence length="281" mass="32100">MKMKKKVNFDICTYCNHKCTFCSNSDPRTIKDQTSLVDFKKVMSNISKYVEISELGLSAKGEVLVNKEFASIVESCKKDFNVPYVYFSSNGALLSKEKAIEIIEAGADSIKFSINALDRESYKDVHLVDDFDLVIDNFKELLKLKKDRYQALKVTISSVINMDENILREEFKKLLGENFDLIDGISVYAISYTPKFDEISSSKVVTKKCSIPFKELYINSDGSLGLCCKDYFDAINFGSLKENDFLDVYNSEEFRSVREMHEKSAFPDNHLCKNCLLYGDQ</sequence>
<dbReference type="InterPro" id="IPR050377">
    <property type="entry name" value="Radical_SAM_PqqE_MftC-like"/>
</dbReference>
<keyword evidence="5" id="KW-0408">Iron</keyword>
<dbReference type="InterPro" id="IPR013785">
    <property type="entry name" value="Aldolase_TIM"/>
</dbReference>
<name>A0A975AY85_9BACT</name>
<dbReference type="AlphaFoldDB" id="A0A975AY85"/>
<dbReference type="Proteomes" id="UP000671852">
    <property type="component" value="Chromosome"/>
</dbReference>
<evidence type="ECO:0000256" key="5">
    <source>
        <dbReference type="ARBA" id="ARBA00023004"/>
    </source>
</evidence>
<dbReference type="Pfam" id="PF13186">
    <property type="entry name" value="SPASM"/>
    <property type="match status" value="1"/>
</dbReference>
<dbReference type="InterPro" id="IPR023885">
    <property type="entry name" value="4Fe4S-binding_SPASM_dom"/>
</dbReference>
<keyword evidence="3" id="KW-0949">S-adenosyl-L-methionine</keyword>
<protein>
    <submittedName>
        <fullName evidence="8">Radical SAM protein</fullName>
    </submittedName>
</protein>
<dbReference type="InterPro" id="IPR034391">
    <property type="entry name" value="AdoMet-like_SPASM_containing"/>
</dbReference>
<proteinExistence type="predicted"/>
<evidence type="ECO:0000256" key="3">
    <source>
        <dbReference type="ARBA" id="ARBA00022691"/>
    </source>
</evidence>
<dbReference type="PANTHER" id="PTHR11228">
    <property type="entry name" value="RADICAL SAM DOMAIN PROTEIN"/>
    <property type="match status" value="1"/>
</dbReference>
<evidence type="ECO:0000256" key="2">
    <source>
        <dbReference type="ARBA" id="ARBA00022485"/>
    </source>
</evidence>
<keyword evidence="6" id="KW-0411">Iron-sulfur</keyword>
<dbReference type="CDD" id="cd01335">
    <property type="entry name" value="Radical_SAM"/>
    <property type="match status" value="1"/>
</dbReference>
<evidence type="ECO:0000256" key="4">
    <source>
        <dbReference type="ARBA" id="ARBA00022723"/>
    </source>
</evidence>
<dbReference type="SFLD" id="SFLDS00029">
    <property type="entry name" value="Radical_SAM"/>
    <property type="match status" value="1"/>
</dbReference>
<keyword evidence="4" id="KW-0479">Metal-binding</keyword>
<dbReference type="GO" id="GO:0051536">
    <property type="term" value="F:iron-sulfur cluster binding"/>
    <property type="evidence" value="ECO:0007669"/>
    <property type="project" value="UniProtKB-KW"/>
</dbReference>
<gene>
    <name evidence="8" type="ORF">GJV85_00915</name>
</gene>
<comment type="cofactor">
    <cofactor evidence="1">
        <name>[4Fe-4S] cluster</name>
        <dbReference type="ChEBI" id="CHEBI:49883"/>
    </cofactor>
</comment>
<dbReference type="SFLD" id="SFLDG01067">
    <property type="entry name" value="SPASM/twitch_domain_containing"/>
    <property type="match status" value="1"/>
</dbReference>
<accession>A0A975AY85</accession>
<evidence type="ECO:0000256" key="1">
    <source>
        <dbReference type="ARBA" id="ARBA00001966"/>
    </source>
</evidence>
<dbReference type="SUPFAM" id="SSF102114">
    <property type="entry name" value="Radical SAM enzymes"/>
    <property type="match status" value="1"/>
</dbReference>